<dbReference type="PROSITE" id="PS50113">
    <property type="entry name" value="PAC"/>
    <property type="match status" value="1"/>
</dbReference>
<dbReference type="SUPFAM" id="SSF55785">
    <property type="entry name" value="PYP-like sensor domain (PAS domain)"/>
    <property type="match status" value="2"/>
</dbReference>
<gene>
    <name evidence="10" type="ORF">MYF79_06865</name>
</gene>
<dbReference type="Proteomes" id="UP000830198">
    <property type="component" value="Chromosome"/>
</dbReference>
<dbReference type="InterPro" id="IPR052162">
    <property type="entry name" value="Sensor_kinase/Photoreceptor"/>
</dbReference>
<dbReference type="Pfam" id="PF13426">
    <property type="entry name" value="PAS_9"/>
    <property type="match status" value="2"/>
</dbReference>
<dbReference type="PROSITE" id="PS50109">
    <property type="entry name" value="HIS_KIN"/>
    <property type="match status" value="1"/>
</dbReference>
<dbReference type="SMART" id="SM00387">
    <property type="entry name" value="HATPase_c"/>
    <property type="match status" value="1"/>
</dbReference>
<accession>A0ABY4I4L7</accession>
<proteinExistence type="predicted"/>
<dbReference type="RefSeq" id="WP_247813161.1">
    <property type="nucleotide sequence ID" value="NZ_CP095855.1"/>
</dbReference>
<name>A0ABY4I4L7_CHIFI</name>
<evidence type="ECO:0000256" key="5">
    <source>
        <dbReference type="ARBA" id="ARBA00022777"/>
    </source>
</evidence>
<dbReference type="Gene3D" id="1.10.287.130">
    <property type="match status" value="1"/>
</dbReference>
<keyword evidence="3" id="KW-0597">Phosphoprotein</keyword>
<feature type="domain" description="PAC" evidence="9">
    <location>
        <begin position="239"/>
        <end position="291"/>
    </location>
</feature>
<dbReference type="InterPro" id="IPR000700">
    <property type="entry name" value="PAS-assoc_C"/>
</dbReference>
<evidence type="ECO:0000259" key="9">
    <source>
        <dbReference type="PROSITE" id="PS50113"/>
    </source>
</evidence>
<dbReference type="InterPro" id="IPR000014">
    <property type="entry name" value="PAS"/>
</dbReference>
<dbReference type="InterPro" id="IPR005467">
    <property type="entry name" value="His_kinase_dom"/>
</dbReference>
<dbReference type="EMBL" id="CP095855">
    <property type="protein sequence ID" value="UPK71017.1"/>
    <property type="molecule type" value="Genomic_DNA"/>
</dbReference>
<reference evidence="10 11" key="1">
    <citation type="submission" date="2022-04" db="EMBL/GenBank/DDBJ databases">
        <title>The arsenic-methylating capacity of Chitinophaga filiformis YT5 during chitin decomposition.</title>
        <authorList>
            <person name="Chen G."/>
            <person name="Liang Y."/>
        </authorList>
    </citation>
    <scope>NUCLEOTIDE SEQUENCE [LARGE SCALE GENOMIC DNA]</scope>
    <source>
        <strain evidence="10 11">YT5</strain>
    </source>
</reference>
<evidence type="ECO:0000256" key="2">
    <source>
        <dbReference type="ARBA" id="ARBA00012438"/>
    </source>
</evidence>
<dbReference type="SMART" id="SM00388">
    <property type="entry name" value="HisKA"/>
    <property type="match status" value="1"/>
</dbReference>
<keyword evidence="11" id="KW-1185">Reference proteome</keyword>
<dbReference type="NCBIfam" id="TIGR00229">
    <property type="entry name" value="sensory_box"/>
    <property type="match status" value="1"/>
</dbReference>
<feature type="domain" description="Histidine kinase" evidence="7">
    <location>
        <begin position="309"/>
        <end position="535"/>
    </location>
</feature>
<dbReference type="Gene3D" id="3.30.565.10">
    <property type="entry name" value="Histidine kinase-like ATPase, C-terminal domain"/>
    <property type="match status" value="1"/>
</dbReference>
<dbReference type="SUPFAM" id="SSF55874">
    <property type="entry name" value="ATPase domain of HSP90 chaperone/DNA topoisomerase II/histidine kinase"/>
    <property type="match status" value="1"/>
</dbReference>
<dbReference type="SMART" id="SM00091">
    <property type="entry name" value="PAS"/>
    <property type="match status" value="2"/>
</dbReference>
<keyword evidence="4" id="KW-0808">Transferase</keyword>
<dbReference type="CDD" id="cd00130">
    <property type="entry name" value="PAS"/>
    <property type="match status" value="1"/>
</dbReference>
<evidence type="ECO:0000256" key="3">
    <source>
        <dbReference type="ARBA" id="ARBA00022553"/>
    </source>
</evidence>
<feature type="coiled-coil region" evidence="6">
    <location>
        <begin position="144"/>
        <end position="174"/>
    </location>
</feature>
<keyword evidence="5" id="KW-0418">Kinase</keyword>
<dbReference type="PANTHER" id="PTHR43304:SF1">
    <property type="entry name" value="PAC DOMAIN-CONTAINING PROTEIN"/>
    <property type="match status" value="1"/>
</dbReference>
<dbReference type="SUPFAM" id="SSF47384">
    <property type="entry name" value="Homodimeric domain of signal transducing histidine kinase"/>
    <property type="match status" value="1"/>
</dbReference>
<feature type="domain" description="PAS" evidence="8">
    <location>
        <begin position="164"/>
        <end position="221"/>
    </location>
</feature>
<dbReference type="PANTHER" id="PTHR43304">
    <property type="entry name" value="PHYTOCHROME-LIKE PROTEIN CPH1"/>
    <property type="match status" value="1"/>
</dbReference>
<dbReference type="Pfam" id="PF00512">
    <property type="entry name" value="HisKA"/>
    <property type="match status" value="1"/>
</dbReference>
<evidence type="ECO:0000256" key="4">
    <source>
        <dbReference type="ARBA" id="ARBA00022679"/>
    </source>
</evidence>
<evidence type="ECO:0000259" key="8">
    <source>
        <dbReference type="PROSITE" id="PS50112"/>
    </source>
</evidence>
<comment type="catalytic activity">
    <reaction evidence="1">
        <text>ATP + protein L-histidine = ADP + protein N-phospho-L-histidine.</text>
        <dbReference type="EC" id="2.7.13.3"/>
    </reaction>
</comment>
<evidence type="ECO:0000313" key="10">
    <source>
        <dbReference type="EMBL" id="UPK71017.1"/>
    </source>
</evidence>
<dbReference type="Pfam" id="PF02518">
    <property type="entry name" value="HATPase_c"/>
    <property type="match status" value="1"/>
</dbReference>
<dbReference type="InterPro" id="IPR003661">
    <property type="entry name" value="HisK_dim/P_dom"/>
</dbReference>
<dbReference type="EC" id="2.7.13.3" evidence="2"/>
<keyword evidence="6" id="KW-0175">Coiled coil</keyword>
<dbReference type="Gene3D" id="3.30.450.20">
    <property type="entry name" value="PAS domain"/>
    <property type="match status" value="2"/>
</dbReference>
<dbReference type="PRINTS" id="PR00344">
    <property type="entry name" value="BCTRLSENSOR"/>
</dbReference>
<dbReference type="InterPro" id="IPR036890">
    <property type="entry name" value="HATPase_C_sf"/>
</dbReference>
<evidence type="ECO:0000256" key="6">
    <source>
        <dbReference type="SAM" id="Coils"/>
    </source>
</evidence>
<sequence length="535" mass="60549">MDRGFNTAISNAFLTDAGILQLDLLQLLPMATCIYNGSGRIIFYNEAAARLWGRNPELIKANDIYDDAAPCYTADGIYLSHDTAMLAALIKEGAPCNDWQVVLERPDQSKIFLKGNLIPLKNKLGVTIAVLHCFQEVTGTGAALQEIDEHIVRYKKLNEELKRSEERYHKMIEEVEDYAILLLDRSGMIQNWNKGAEKIKGYQESEIIGKHFSIFYQQEDRARQLPDRLITEATLTGKAVQEGWRVRKNGTRFWGSIVITALHDAENNVIGFSKVTRDLTEKKLAEDKIRQYANELEFQNKELEQFAYAAAHDMKEPLRKIQFYNNYIFDVAGPQLPEKAQEYLNRSISAASRMRGLIDDLLTYSQASSFSQEMVETDLNAIIDEVISSHHDTIEKNDVIIEVDRLPVMRVIPFQFAQLFDNLLGNALKYRSVERQPHITISVEKMTTLPEGINAASSGACYYRFSLTDNGIGFQSDYTDKLFELFQRLHSQPGITGSGIGLAICKKIVLNHHGVIKAYGNPGQGARFDIYIPCE</sequence>
<dbReference type="InterPro" id="IPR035965">
    <property type="entry name" value="PAS-like_dom_sf"/>
</dbReference>
<protein>
    <recommendedName>
        <fullName evidence="2">histidine kinase</fullName>
        <ecNumber evidence="2">2.7.13.3</ecNumber>
    </recommendedName>
</protein>
<evidence type="ECO:0000313" key="11">
    <source>
        <dbReference type="Proteomes" id="UP000830198"/>
    </source>
</evidence>
<dbReference type="InterPro" id="IPR004358">
    <property type="entry name" value="Sig_transdc_His_kin-like_C"/>
</dbReference>
<organism evidence="10 11">
    <name type="scientific">Chitinophaga filiformis</name>
    <name type="common">Myxococcus filiformis</name>
    <name type="synonym">Flexibacter filiformis</name>
    <dbReference type="NCBI Taxonomy" id="104663"/>
    <lineage>
        <taxon>Bacteria</taxon>
        <taxon>Pseudomonadati</taxon>
        <taxon>Bacteroidota</taxon>
        <taxon>Chitinophagia</taxon>
        <taxon>Chitinophagales</taxon>
        <taxon>Chitinophagaceae</taxon>
        <taxon>Chitinophaga</taxon>
    </lineage>
</organism>
<dbReference type="PROSITE" id="PS50112">
    <property type="entry name" value="PAS"/>
    <property type="match status" value="1"/>
</dbReference>
<dbReference type="CDD" id="cd00082">
    <property type="entry name" value="HisKA"/>
    <property type="match status" value="1"/>
</dbReference>
<dbReference type="InterPro" id="IPR003594">
    <property type="entry name" value="HATPase_dom"/>
</dbReference>
<evidence type="ECO:0000259" key="7">
    <source>
        <dbReference type="PROSITE" id="PS50109"/>
    </source>
</evidence>
<dbReference type="InterPro" id="IPR036097">
    <property type="entry name" value="HisK_dim/P_sf"/>
</dbReference>
<evidence type="ECO:0000256" key="1">
    <source>
        <dbReference type="ARBA" id="ARBA00000085"/>
    </source>
</evidence>